<protein>
    <submittedName>
        <fullName evidence="7">Cytochrome c</fullName>
    </submittedName>
</protein>
<dbReference type="EMBL" id="AE017180">
    <property type="protein sequence ID" value="AAR36274.2"/>
    <property type="molecule type" value="Genomic_DNA"/>
</dbReference>
<dbReference type="SUPFAM" id="SSF48695">
    <property type="entry name" value="Multiheme cytochromes"/>
    <property type="match status" value="3"/>
</dbReference>
<accession>Q748W9</accession>
<dbReference type="InterPro" id="IPR009056">
    <property type="entry name" value="Cyt_c-like_dom"/>
</dbReference>
<reference evidence="7 8" key="1">
    <citation type="journal article" date="2003" name="Science">
        <title>Genome of Geobacter sulfurreducens: metal reduction in subsurface environments.</title>
        <authorList>
            <person name="Methe B.A."/>
            <person name="Nelson K.E."/>
            <person name="Eisen J.A."/>
            <person name="Paulsen I.T."/>
            <person name="Nelson W."/>
            <person name="Heidelberg J.F."/>
            <person name="Wu D."/>
            <person name="Wu M."/>
            <person name="Ward N."/>
            <person name="Beanan M.J."/>
            <person name="Dodson R.J."/>
            <person name="Madupu R."/>
            <person name="Brinkac L.M."/>
            <person name="Daugherty S.C."/>
            <person name="DeBoy R.T."/>
            <person name="Durkin A.S."/>
            <person name="Gwinn M."/>
            <person name="Kolonay J.F."/>
            <person name="Sullivan S.A."/>
            <person name="Haft D.H."/>
            <person name="Selengut J."/>
            <person name="Davidsen T.M."/>
            <person name="Zafar N."/>
            <person name="White O."/>
            <person name="Tran B."/>
            <person name="Romero C."/>
            <person name="Forberger H.A."/>
            <person name="Weidman J."/>
            <person name="Khouri H."/>
            <person name="Feldblyum T.V."/>
            <person name="Utterback T.R."/>
            <person name="Van Aken S.E."/>
            <person name="Lovley D.R."/>
            <person name="Fraser C.M."/>
        </authorList>
    </citation>
    <scope>NUCLEOTIDE SEQUENCE [LARGE SCALE GENOMIC DNA]</scope>
    <source>
        <strain evidence="8">ATCC 51573 / DSM 12127 / PCA</strain>
    </source>
</reference>
<dbReference type="InterPro" id="IPR036280">
    <property type="entry name" value="Multihaem_cyt_sf"/>
</dbReference>
<keyword evidence="2 5" id="KW-0732">Signal</keyword>
<evidence type="ECO:0000259" key="6">
    <source>
        <dbReference type="PROSITE" id="PS51007"/>
    </source>
</evidence>
<dbReference type="RefSeq" id="WP_010943511.1">
    <property type="nucleotide sequence ID" value="NC_002939.5"/>
</dbReference>
<evidence type="ECO:0000313" key="7">
    <source>
        <dbReference type="EMBL" id="AAR36274.2"/>
    </source>
</evidence>
<dbReference type="GO" id="GO:0046872">
    <property type="term" value="F:metal ion binding"/>
    <property type="evidence" value="ECO:0007669"/>
    <property type="project" value="UniProtKB-KW"/>
</dbReference>
<name>Q748W9_GEOSL</name>
<sequence>MAIDTTSDRKGVGSAFVGALALMLAVGLADTAAAASTCSDCHGMPPIDAAYRNITTGGFKGSHQTHQPATAPAGACAVCHTGSGSYAMDHMNGTIEMASNINASPLAATYGKGVFFNQTSNPVMGTCSNVNCHFEKTTPVWSSGPLTVPAGCSICHGLPPADGSHPAATAGSGRKHGDYYGTGTGSCVKCHPDHAAAAKPFAHASSAGNRGLILRFTAAPNTAGTYSKTANLNYPNYLPSQTTAANRNGTCTAMYCHSDGNGGAARATATWGGTLAADCTGCHGGNAASAAPIITGLHAQHVNAAAVLGTTIECARCHNGPVSAGNDRAVTGVAAHVDGVKTVAFVGGGTWNATAKTCSATTCHSSGKATAPQPPTPAWTGAAMGCNGCHGTLNPLGTPDYASGGSGTALANSHAKHVAAAADCALCHANTTTTGTAIKAGSTLHTNGAIDVNLDTTNARVGATATWTAGTKTCATVYCHGATLTGGTTKSPVWGATLTGCGTCHGFPPATSVHTGKVATDCTGCHPHVNASGTGFTDASKHINGVVEASGGHAVPYYTHKSPAPTTAQCSGCHANASATAPYPAGTSPNYTAPDCRSCHVVKSPYGVADCSSCHGTAGATGVNLGRPTGSTFPNIAGQHGKSDHRVACSTCHGTYGTGRTDGTHGPGNHTPSTVSTRATKVNVTLSTWNPTTRTCGTVCSYNHGSKTWY</sequence>
<dbReference type="HOGENOM" id="CLU_013249_0_0_7"/>
<dbReference type="PANTHER" id="PTHR35038:SF6">
    <property type="entry name" value="SURFACE LOCALIZED DECAHEME CYTOCHROME C LIPOPROTEIN"/>
    <property type="match status" value="1"/>
</dbReference>
<dbReference type="KEGG" id="gsu:GSU2882"/>
<evidence type="ECO:0000313" key="8">
    <source>
        <dbReference type="Proteomes" id="UP000000577"/>
    </source>
</evidence>
<keyword evidence="3 4" id="KW-0408">Iron</keyword>
<dbReference type="PATRIC" id="fig|243231.5.peg.2910"/>
<organism evidence="7 8">
    <name type="scientific">Geobacter sulfurreducens (strain ATCC 51573 / DSM 12127 / PCA)</name>
    <dbReference type="NCBI Taxonomy" id="243231"/>
    <lineage>
        <taxon>Bacteria</taxon>
        <taxon>Pseudomonadati</taxon>
        <taxon>Thermodesulfobacteriota</taxon>
        <taxon>Desulfuromonadia</taxon>
        <taxon>Geobacterales</taxon>
        <taxon>Geobacteraceae</taxon>
        <taxon>Geobacter</taxon>
    </lineage>
</organism>
<dbReference type="STRING" id="243231.GSU2882"/>
<keyword evidence="1 4" id="KW-0479">Metal-binding</keyword>
<dbReference type="PANTHER" id="PTHR35038">
    <property type="entry name" value="DISSIMILATORY SULFITE REDUCTASE SIRA"/>
    <property type="match status" value="1"/>
</dbReference>
<gene>
    <name evidence="7" type="primary">omcG</name>
    <name evidence="7" type="ordered locus">GSU2882</name>
</gene>
<dbReference type="InterPro" id="IPR010176">
    <property type="entry name" value="C4xCH_C2xCH_motif_GEOSU"/>
</dbReference>
<evidence type="ECO:0000256" key="2">
    <source>
        <dbReference type="ARBA" id="ARBA00022729"/>
    </source>
</evidence>
<dbReference type="Gene3D" id="3.90.10.10">
    <property type="entry name" value="Cytochrome C3"/>
    <property type="match status" value="1"/>
</dbReference>
<feature type="chain" id="PRO_5004284884" evidence="5">
    <location>
        <begin position="35"/>
        <end position="710"/>
    </location>
</feature>
<feature type="domain" description="Cytochrome c" evidence="6">
    <location>
        <begin position="258"/>
        <end position="350"/>
    </location>
</feature>
<evidence type="ECO:0000256" key="4">
    <source>
        <dbReference type="PROSITE-ProRule" id="PRU00433"/>
    </source>
</evidence>
<keyword evidence="8" id="KW-1185">Reference proteome</keyword>
<dbReference type="AlphaFoldDB" id="Q748W9"/>
<dbReference type="GO" id="GO:0020037">
    <property type="term" value="F:heme binding"/>
    <property type="evidence" value="ECO:0007669"/>
    <property type="project" value="InterPro"/>
</dbReference>
<dbReference type="GO" id="GO:0016491">
    <property type="term" value="F:oxidoreductase activity"/>
    <property type="evidence" value="ECO:0000318"/>
    <property type="project" value="GO_Central"/>
</dbReference>
<evidence type="ECO:0000256" key="1">
    <source>
        <dbReference type="ARBA" id="ARBA00022723"/>
    </source>
</evidence>
<dbReference type="eggNOG" id="COG3880">
    <property type="taxonomic scope" value="Bacteria"/>
</dbReference>
<evidence type="ECO:0000256" key="3">
    <source>
        <dbReference type="ARBA" id="ARBA00023004"/>
    </source>
</evidence>
<dbReference type="OrthoDB" id="9810317at2"/>
<dbReference type="InterPro" id="IPR051829">
    <property type="entry name" value="Multiheme_Cytochr_ET"/>
</dbReference>
<dbReference type="NCBIfam" id="TIGR01904">
    <property type="entry name" value="GSu_C4xC__C2xCH"/>
    <property type="match status" value="4"/>
</dbReference>
<dbReference type="Pfam" id="PF09698">
    <property type="entry name" value="GSu_C4xC__C2xCH"/>
    <property type="match status" value="3"/>
</dbReference>
<evidence type="ECO:0000256" key="5">
    <source>
        <dbReference type="SAM" id="SignalP"/>
    </source>
</evidence>
<feature type="domain" description="Cytochrome c" evidence="6">
    <location>
        <begin position="106"/>
        <end position="242"/>
    </location>
</feature>
<keyword evidence="4" id="KW-0349">Heme</keyword>
<dbReference type="PROSITE" id="PS51007">
    <property type="entry name" value="CYTC"/>
    <property type="match status" value="2"/>
</dbReference>
<dbReference type="InParanoid" id="Q748W9"/>
<dbReference type="Proteomes" id="UP000000577">
    <property type="component" value="Chromosome"/>
</dbReference>
<dbReference type="EnsemblBacteria" id="AAR36274">
    <property type="protein sequence ID" value="AAR36274"/>
    <property type="gene ID" value="GSU2882"/>
</dbReference>
<proteinExistence type="predicted"/>
<feature type="signal peptide" evidence="5">
    <location>
        <begin position="1"/>
        <end position="34"/>
    </location>
</feature>
<reference evidence="7 8" key="2">
    <citation type="journal article" date="2012" name="BMC Genomics">
        <title>Comparative genomic analysis of Geobacter sulfurreducens KN400, a strain with enhanced capacity for extracellular electron transfer and electricity production.</title>
        <authorList>
            <person name="Butler J.E."/>
            <person name="Young N.D."/>
            <person name="Aklujkar M."/>
            <person name="Lovley D.R."/>
        </authorList>
    </citation>
    <scope>NUCLEOTIDE SEQUENCE [LARGE SCALE GENOMIC DNA]</scope>
    <source>
        <strain evidence="8">ATCC 51573 / DSM 12127 / PCA</strain>
    </source>
</reference>
<dbReference type="GO" id="GO:0009055">
    <property type="term" value="F:electron transfer activity"/>
    <property type="evidence" value="ECO:0007669"/>
    <property type="project" value="InterPro"/>
</dbReference>